<evidence type="ECO:0000256" key="2">
    <source>
        <dbReference type="ARBA" id="ARBA00022649"/>
    </source>
</evidence>
<protein>
    <recommendedName>
        <fullName evidence="7">GNAT family N-acetyltransferase</fullName>
    </recommendedName>
</protein>
<evidence type="ECO:0000256" key="4">
    <source>
        <dbReference type="ARBA" id="ARBA00023315"/>
    </source>
</evidence>
<evidence type="ECO:0000256" key="3">
    <source>
        <dbReference type="ARBA" id="ARBA00022679"/>
    </source>
</evidence>
<evidence type="ECO:0008006" key="7">
    <source>
        <dbReference type="Google" id="ProtNLM"/>
    </source>
</evidence>
<keyword evidence="4" id="KW-0012">Acyltransferase</keyword>
<evidence type="ECO:0000313" key="6">
    <source>
        <dbReference type="Proteomes" id="UP000267341"/>
    </source>
</evidence>
<keyword evidence="3" id="KW-0808">Transferase</keyword>
<organism evidence="5 6">
    <name type="scientific">Yokenella regensburgei</name>
    <dbReference type="NCBI Taxonomy" id="158877"/>
    <lineage>
        <taxon>Bacteria</taxon>
        <taxon>Pseudomonadati</taxon>
        <taxon>Pseudomonadota</taxon>
        <taxon>Gammaproteobacteria</taxon>
        <taxon>Enterobacterales</taxon>
        <taxon>Enterobacteriaceae</taxon>
        <taxon>Yokenella</taxon>
    </lineage>
</organism>
<sequence>MREGFQIGITPCYFSNKPLAACHGWRYLSLTGASRTFVCCHRGAEVVVYYSLAFSAVTISNASGDFRRNMPDLIPVIELGRLAVHQSLRAQGIGRVLVRDAELRVIQVAETIGIRGMLVHALSDDVDGHVKRPG</sequence>
<comment type="caution">
    <text evidence="5">The sequence shown here is derived from an EMBL/GenBank/DDBJ whole genome shotgun (WGS) entry which is preliminary data.</text>
</comment>
<gene>
    <name evidence="5" type="ORF">C7387_3153</name>
</gene>
<evidence type="ECO:0000313" key="5">
    <source>
        <dbReference type="EMBL" id="RKR53684.1"/>
    </source>
</evidence>
<keyword evidence="2" id="KW-1277">Toxin-antitoxin system</keyword>
<comment type="similarity">
    <text evidence="1">Belongs to the acetyltransferase family. GNAT subfamily.</text>
</comment>
<evidence type="ECO:0000256" key="1">
    <source>
        <dbReference type="ARBA" id="ARBA00009342"/>
    </source>
</evidence>
<dbReference type="SUPFAM" id="SSF55729">
    <property type="entry name" value="Acyl-CoA N-acyltransferases (Nat)"/>
    <property type="match status" value="1"/>
</dbReference>
<reference evidence="5 6" key="1">
    <citation type="submission" date="2018-10" db="EMBL/GenBank/DDBJ databases">
        <title>Genomic Encyclopedia of Type Strains, Phase IV (KMG-IV): sequencing the most valuable type-strain genomes for metagenomic binning, comparative biology and taxonomic classification.</title>
        <authorList>
            <person name="Goeker M."/>
        </authorList>
    </citation>
    <scope>NUCLEOTIDE SEQUENCE [LARGE SCALE GENOMIC DNA]</scope>
    <source>
        <strain evidence="5 6">DSM 5079</strain>
    </source>
</reference>
<keyword evidence="6" id="KW-1185">Reference proteome</keyword>
<dbReference type="PANTHER" id="PTHR36449:SF1">
    <property type="entry name" value="ACETYLTRANSFERASE"/>
    <property type="match status" value="1"/>
</dbReference>
<proteinExistence type="inferred from homology"/>
<name>A0ABX9RXU2_9ENTR</name>
<dbReference type="InterPro" id="IPR016181">
    <property type="entry name" value="Acyl_CoA_acyltransferase"/>
</dbReference>
<dbReference type="Proteomes" id="UP000267341">
    <property type="component" value="Unassembled WGS sequence"/>
</dbReference>
<dbReference type="PANTHER" id="PTHR36449">
    <property type="entry name" value="ACETYLTRANSFERASE-RELATED"/>
    <property type="match status" value="1"/>
</dbReference>
<dbReference type="EMBL" id="RBIZ01000005">
    <property type="protein sequence ID" value="RKR53684.1"/>
    <property type="molecule type" value="Genomic_DNA"/>
</dbReference>
<dbReference type="Gene3D" id="3.40.630.30">
    <property type="match status" value="1"/>
</dbReference>
<accession>A0ABX9RXU2</accession>